<feature type="region of interest" description="Disordered" evidence="8">
    <location>
        <begin position="1781"/>
        <end position="1999"/>
    </location>
</feature>
<feature type="coiled-coil region" evidence="7">
    <location>
        <begin position="2471"/>
        <end position="2565"/>
    </location>
</feature>
<feature type="compositionally biased region" description="Polar residues" evidence="8">
    <location>
        <begin position="2100"/>
        <end position="2117"/>
    </location>
</feature>
<comment type="subcellular location">
    <subcellularLocation>
        <location evidence="1">Cytoplasm</location>
        <location evidence="1">Cytoskeleton</location>
    </subcellularLocation>
</comment>
<feature type="compositionally biased region" description="Basic and acidic residues" evidence="8">
    <location>
        <begin position="1289"/>
        <end position="1302"/>
    </location>
</feature>
<feature type="compositionally biased region" description="Polar residues" evidence="8">
    <location>
        <begin position="35"/>
        <end position="51"/>
    </location>
</feature>
<dbReference type="GO" id="GO:0005856">
    <property type="term" value="C:cytoskeleton"/>
    <property type="evidence" value="ECO:0007669"/>
    <property type="project" value="UniProtKB-SubCell"/>
</dbReference>
<dbReference type="Pfam" id="PF05010">
    <property type="entry name" value="TACC_C"/>
    <property type="match status" value="1"/>
</dbReference>
<feature type="region of interest" description="Disordered" evidence="8">
    <location>
        <begin position="595"/>
        <end position="650"/>
    </location>
</feature>
<reference evidence="10" key="1">
    <citation type="submission" date="2025-08" db="UniProtKB">
        <authorList>
            <consortium name="Ensembl"/>
        </authorList>
    </citation>
    <scope>IDENTIFICATION</scope>
</reference>
<gene>
    <name evidence="10" type="primary">TACC2</name>
</gene>
<feature type="region of interest" description="Disordered" evidence="8">
    <location>
        <begin position="2015"/>
        <end position="2201"/>
    </location>
</feature>
<evidence type="ECO:0000256" key="1">
    <source>
        <dbReference type="ARBA" id="ARBA00004245"/>
    </source>
</evidence>
<organism evidence="10 11">
    <name type="scientific">Leptobrachium leishanense</name>
    <name type="common">Leishan spiny toad</name>
    <dbReference type="NCBI Taxonomy" id="445787"/>
    <lineage>
        <taxon>Eukaryota</taxon>
        <taxon>Metazoa</taxon>
        <taxon>Chordata</taxon>
        <taxon>Craniata</taxon>
        <taxon>Vertebrata</taxon>
        <taxon>Euteleostomi</taxon>
        <taxon>Amphibia</taxon>
        <taxon>Batrachia</taxon>
        <taxon>Anura</taxon>
        <taxon>Pelobatoidea</taxon>
        <taxon>Megophryidae</taxon>
        <taxon>Leptobrachium</taxon>
    </lineage>
</organism>
<feature type="domain" description="Transforming acidic coiled-coil-containing protein C-terminal" evidence="9">
    <location>
        <begin position="2462"/>
        <end position="2662"/>
    </location>
</feature>
<feature type="compositionally biased region" description="Polar residues" evidence="8">
    <location>
        <begin position="822"/>
        <end position="833"/>
    </location>
</feature>
<proteinExistence type="inferred from homology"/>
<feature type="compositionally biased region" description="Basic and acidic residues" evidence="8">
    <location>
        <begin position="2332"/>
        <end position="2342"/>
    </location>
</feature>
<feature type="compositionally biased region" description="Low complexity" evidence="8">
    <location>
        <begin position="1740"/>
        <end position="1749"/>
    </location>
</feature>
<feature type="compositionally biased region" description="Polar residues" evidence="8">
    <location>
        <begin position="1849"/>
        <end position="1861"/>
    </location>
</feature>
<evidence type="ECO:0000256" key="5">
    <source>
        <dbReference type="ARBA" id="ARBA00023054"/>
    </source>
</evidence>
<feature type="region of interest" description="Disordered" evidence="8">
    <location>
        <begin position="2332"/>
        <end position="2351"/>
    </location>
</feature>
<dbReference type="OrthoDB" id="10255048at2759"/>
<evidence type="ECO:0000256" key="3">
    <source>
        <dbReference type="ARBA" id="ARBA00022490"/>
    </source>
</evidence>
<feature type="compositionally biased region" description="Polar residues" evidence="8">
    <location>
        <begin position="2133"/>
        <end position="2142"/>
    </location>
</feature>
<feature type="compositionally biased region" description="Basic and acidic residues" evidence="8">
    <location>
        <begin position="602"/>
        <end position="629"/>
    </location>
</feature>
<feature type="region of interest" description="Disordered" evidence="8">
    <location>
        <begin position="1351"/>
        <end position="1371"/>
    </location>
</feature>
<feature type="compositionally biased region" description="Polar residues" evidence="8">
    <location>
        <begin position="1942"/>
        <end position="1957"/>
    </location>
</feature>
<reference evidence="10" key="2">
    <citation type="submission" date="2025-09" db="UniProtKB">
        <authorList>
            <consortium name="Ensembl"/>
        </authorList>
    </citation>
    <scope>IDENTIFICATION</scope>
</reference>
<keyword evidence="11" id="KW-1185">Reference proteome</keyword>
<feature type="compositionally biased region" description="Polar residues" evidence="8">
    <location>
        <begin position="17"/>
        <end position="26"/>
    </location>
</feature>
<dbReference type="GO" id="GO:0021987">
    <property type="term" value="P:cerebral cortex development"/>
    <property type="evidence" value="ECO:0007669"/>
    <property type="project" value="TreeGrafter"/>
</dbReference>
<evidence type="ECO:0000313" key="11">
    <source>
        <dbReference type="Proteomes" id="UP000694569"/>
    </source>
</evidence>
<keyword evidence="5 7" id="KW-0175">Coiled coil</keyword>
<feature type="compositionally biased region" description="Basic and acidic residues" evidence="8">
    <location>
        <begin position="2045"/>
        <end position="2054"/>
    </location>
</feature>
<evidence type="ECO:0000256" key="4">
    <source>
        <dbReference type="ARBA" id="ARBA00022553"/>
    </source>
</evidence>
<evidence type="ECO:0000256" key="6">
    <source>
        <dbReference type="ARBA" id="ARBA00023212"/>
    </source>
</evidence>
<dbReference type="InterPro" id="IPR039915">
    <property type="entry name" value="TACC"/>
</dbReference>
<feature type="compositionally biased region" description="Basic and acidic residues" evidence="8">
    <location>
        <begin position="1782"/>
        <end position="1791"/>
    </location>
</feature>
<feature type="compositionally biased region" description="Basic residues" evidence="8">
    <location>
        <begin position="2027"/>
        <end position="2044"/>
    </location>
</feature>
<keyword evidence="3" id="KW-0963">Cytoplasm</keyword>
<evidence type="ECO:0000256" key="8">
    <source>
        <dbReference type="SAM" id="MobiDB-lite"/>
    </source>
</evidence>
<dbReference type="PANTHER" id="PTHR13924:SF11">
    <property type="entry name" value="TRANSFORMING ACIDIC COILED-COIL-CONTAINING PROTEIN 2"/>
    <property type="match status" value="1"/>
</dbReference>
<dbReference type="GeneTree" id="ENSGT00940000157052"/>
<evidence type="ECO:0000256" key="7">
    <source>
        <dbReference type="SAM" id="Coils"/>
    </source>
</evidence>
<feature type="region of interest" description="Disordered" evidence="8">
    <location>
        <begin position="1"/>
        <end position="57"/>
    </location>
</feature>
<feature type="region of interest" description="Disordered" evidence="8">
    <location>
        <begin position="259"/>
        <end position="281"/>
    </location>
</feature>
<feature type="coiled-coil region" evidence="7">
    <location>
        <begin position="2598"/>
        <end position="2664"/>
    </location>
</feature>
<dbReference type="GO" id="GO:0005737">
    <property type="term" value="C:cytoplasm"/>
    <property type="evidence" value="ECO:0007669"/>
    <property type="project" value="TreeGrafter"/>
</dbReference>
<feature type="region of interest" description="Disordered" evidence="8">
    <location>
        <begin position="1582"/>
        <end position="1667"/>
    </location>
</feature>
<feature type="compositionally biased region" description="Polar residues" evidence="8">
    <location>
        <begin position="1810"/>
        <end position="1827"/>
    </location>
</feature>
<feature type="compositionally biased region" description="Basic and acidic residues" evidence="8">
    <location>
        <begin position="2190"/>
        <end position="2200"/>
    </location>
</feature>
<feature type="region of interest" description="Disordered" evidence="8">
    <location>
        <begin position="822"/>
        <end position="841"/>
    </location>
</feature>
<feature type="region of interest" description="Disordered" evidence="8">
    <location>
        <begin position="1683"/>
        <end position="1765"/>
    </location>
</feature>
<dbReference type="PANTHER" id="PTHR13924">
    <property type="entry name" value="TRANSFORMING ACIDIC COILED-COIL CONTAINING PROTEIN 1/2"/>
    <property type="match status" value="1"/>
</dbReference>
<dbReference type="GO" id="GO:0007097">
    <property type="term" value="P:nuclear migration"/>
    <property type="evidence" value="ECO:0007669"/>
    <property type="project" value="TreeGrafter"/>
</dbReference>
<feature type="region of interest" description="Disordered" evidence="8">
    <location>
        <begin position="219"/>
        <end position="246"/>
    </location>
</feature>
<dbReference type="Gene3D" id="1.20.5.1700">
    <property type="match status" value="1"/>
</dbReference>
<keyword evidence="6" id="KW-0206">Cytoskeleton</keyword>
<evidence type="ECO:0000313" key="10">
    <source>
        <dbReference type="Ensembl" id="ENSLLEP00000047196.1"/>
    </source>
</evidence>
<feature type="region of interest" description="Disordered" evidence="8">
    <location>
        <begin position="1286"/>
        <end position="1315"/>
    </location>
</feature>
<feature type="compositionally biased region" description="Low complexity" evidence="8">
    <location>
        <begin position="1916"/>
        <end position="1927"/>
    </location>
</feature>
<sequence>MGNDNSRQAETQEESPAGSSSKPVQDSSEDRRQEPQLSTGSAPGRVSQGSGQYKEIAARKEETHSFFAHENTGSLATSLSGDGSLLNVWEEGQLLPTHPLSDLNIEDLEYKECESRPHPGTISVPFNEDYTEDATFSEEVGLIGILREWGKDVLPEKIPTKSEQEEPVLMPVAETKPQDSVPELRSLQNLQISVKSSGASTSQDCTDHKDCNVSTVPHYNTKDAVTPDTWEEGKPSNRPLPAPPRIIPEPSQLFSKNAVSSELNGEPGSPDSTCMQAKGDSKDSITSLESQLIFYDGDVAAVCGADNQTSRQNDLIMPGSTDGSSDRNREKFSLPISLLPEACAHSGELPVVLDLESKIIVSEFSNSGGLWDKSITNNQPPVLAPMQNEKLVECGKDPDDTDRVIKKRPLIDTVHVENINQEFSSRPDVTMKSTTKGDVFDLKDKPEEKTYADVEKCGEEIKTLPDSEKSDGVQITKINEGERDLFGMKHFGQELGLLVMGGTSAGSENLESNLDQRIHHESGTFNKKQTCWDTENTSLPGVSYKLGDLQELFINKEDYTKIQTNVENQECLLITNVRSMPELFLHQSQGVHLCSSDNTLSTEDKNEVDKNSTEKYDPDDRSNSKKLIRDQSYVSTNEQEKAAAADTETTHLSVSVSALKMGYTPPTQLHNLMIESAQLLEAIYENLSGGEEPSIMKPPTESSLPFTDQSASFADCESSACLGDQHEEVPMNVFEEIASKIQKEIQQHINDVADKTELSDSNARLMLSVLRDVGNLSLPPDGTIEESHKVQPAPVTPNNLEIIEEGRIGTDMDIKNIENEETLNQPESQSSGDTPCVSFDKPHLHSAAVSEPQDFTRKLDPDPLAISLSERKISKNGKGKDEIQTHGVSSVADVVETSGLQGKTTASELSTEGLLAADCLLLGFKYEAQSANNLDSLSKVQGNGVSSLKKTNNTLHNALERSQNAEEISQILGTGNLQDKVPVTAASNDSNCITDTGVPVNELHIEPEAISCVSDKTMDPNIHSRATFSLHSGGETLSVDTCSGGQIEDPKPKVCEKDERESNSNLASSTFESAVKVMPEDPANECLEITQKDQFLGLLGHDTCSLNITALTDPMNGEVCSANNVKPTESLTVGRIHEATSETNVGELLYRVQSMPSDDLQIIKARQAHGTGNLSQVNALPQVEADLKLGEGINYQTISKLPVEAAELTINSTMPTTTESVSKKAVTDNAQDIQSTDNKNSTIANDGAGHLELVQSAFDQTNVLSEFAHEYSATTGKLPDSQDIQSNDTHQEIHPQEKHLDNDCEGTVNSSSDRIDAKGQNVPELLNLNNDEVYKPTNLDLLEEATRPADTIPALENSSTPQSLPQDSSSMSYGQAVNICSSNTATSSQVDPMEKAKLPSEEKVQKDFLQDNSTGSAEIDVPSLELGAEDIAPLLEMGVESIKMEATYATSYEPEEYKATLHKPSLHPQLNCKEIMSEPVDLKIKQSAKTSEEPDLAAEWNTATPIKLEAIAGSYPSSKETDILSDISDELGLTPREIESMSENASPLPDELAPVEEFVATDNMQGTILGNAKMPIVKCGPSSVETGLSEKESTSDEPSCASEPPGSAMKEQDLGIENNSLLPPLKPDADAEMSYPTHEKLVSLDNESAPIPPVFRSPVFPTPDSGSFIQKLRSVLHSERPVLKTAEAPKSPDPLELPSSPRLPAEGAVPERSSDSEEAFETPESTTPVKSAPPVPIPLLPEVQELQPQPREPEEILAPPVPPENADLLSCLENILAAEISEVEHSEERPSHQPSDSFTLVFDEDKPIASSGTYNLDFNSVHSNDGAGSSEAPARTRRKSTDSVPAAKNTLSRSLSLQASDFQIEDVTFGQGGSDSACSTLRRTKKPRPASLKKKPSKKQQEALGAKETNQDVTGESQEAEVQVSQEDSPPLPQTEPDLPLEQSTVFPSTQESSVDSQEVIIGTVSLADSYPSQETGKSSPSLVCLQDPELAPADIEGPDTIGVIGQSVRLEFDYSEEAREGQPPIRKGKKPSGKMPLRKPKPKKAVEKSEHPPESPSHVPVADPNDIPIAKGSYTYNLDNWDDPNFNPFSSGGKMPDSLPSSQEHQDQFKTATPRSESPAKMPASFEIPTNAMEQNNAESSKPTKKKKTPLKTDTFRVKKSPKRSPVSENGSEELTILTKSEAPPVITSEEHATDEEKLASSVGSQKWTCMAVDLEAEKQDYPQPSDLTSFVNENQFHASTDDIEYGNSYNIEYMEKTGTLSPLCETAQPQSVYLMFEATQDSPVKTPAKFSETYTPGTDSSFDGIESTLCSRQIPCQRTPTIMQDSIRQPLDRARQREEESSLLGSGKMELGSPDDAYVAAETLLSRISHQPSLCDQLSYLEPDLAEKNPQAFAQKLQEELEFAAMRIEALKLARHISLSSQCALHTEGLESADSGLSHNSLYSRAVAMETTGGGLLLPYQQSNLDTALQLAREEIAAKESEVIEWKRKYEESRCEVVEMRKIVAEYEQTIAQMIEDEQREKSVSHHTVQQLIMEKEQALADLNSVEKSLADLFRRYEKMKDVLEGFRKNEEVLKKCAQEYLARVKKEEQRYHALKIHAEEKLDRANADIAQVRCKSQQEHAAYQASLRKEQLKVDALERTLEQKNKEIEELTKICDELIMKMGKS</sequence>
<dbReference type="GO" id="GO:0007052">
    <property type="term" value="P:mitotic spindle organization"/>
    <property type="evidence" value="ECO:0007669"/>
    <property type="project" value="InterPro"/>
</dbReference>
<dbReference type="Proteomes" id="UP000694569">
    <property type="component" value="Unplaced"/>
</dbReference>
<feature type="compositionally biased region" description="Polar residues" evidence="8">
    <location>
        <begin position="1971"/>
        <end position="1982"/>
    </location>
</feature>
<feature type="compositionally biased region" description="Polar residues" evidence="8">
    <location>
        <begin position="1356"/>
        <end position="1371"/>
    </location>
</feature>
<name>A0A8C5WLG8_9ANUR</name>
<accession>A0A8C5WLG8</accession>
<dbReference type="FunFam" id="1.20.5.1700:FF:000001">
    <property type="entry name" value="Transforming acidic coiled-coil-containing protein 1 isoform 2"/>
    <property type="match status" value="1"/>
</dbReference>
<protein>
    <submittedName>
        <fullName evidence="10">Transforming acidic coiled-coil containing protein 2</fullName>
    </submittedName>
</protein>
<comment type="similarity">
    <text evidence="2">Belongs to the TACC family.</text>
</comment>
<evidence type="ECO:0000256" key="2">
    <source>
        <dbReference type="ARBA" id="ARBA00009423"/>
    </source>
</evidence>
<evidence type="ECO:0000259" key="9">
    <source>
        <dbReference type="Pfam" id="PF05010"/>
    </source>
</evidence>
<feature type="compositionally biased region" description="Basic residues" evidence="8">
    <location>
        <begin position="1882"/>
        <end position="1898"/>
    </location>
</feature>
<dbReference type="Ensembl" id="ENSLLET00000049055.1">
    <property type="protein sequence ID" value="ENSLLEP00000047196.1"/>
    <property type="gene ID" value="ENSLLEG00000029844.1"/>
</dbReference>
<keyword evidence="4" id="KW-0597">Phosphoprotein</keyword>
<dbReference type="InterPro" id="IPR007707">
    <property type="entry name" value="TACC_C"/>
</dbReference>